<name>A0ABU2SGM5_9ACTN</name>
<organism evidence="1 2">
    <name type="scientific">Streptomyces hesseae</name>
    <dbReference type="NCBI Taxonomy" id="3075519"/>
    <lineage>
        <taxon>Bacteria</taxon>
        <taxon>Bacillati</taxon>
        <taxon>Actinomycetota</taxon>
        <taxon>Actinomycetes</taxon>
        <taxon>Kitasatosporales</taxon>
        <taxon>Streptomycetaceae</taxon>
        <taxon>Streptomyces</taxon>
    </lineage>
</organism>
<keyword evidence="2" id="KW-1185">Reference proteome</keyword>
<dbReference type="RefSeq" id="WP_311607741.1">
    <property type="nucleotide sequence ID" value="NZ_JAVRFI010000002.1"/>
</dbReference>
<proteinExistence type="predicted"/>
<accession>A0ABU2SGM5</accession>
<gene>
    <name evidence="1" type="ORF">RM609_03245</name>
</gene>
<evidence type="ECO:0000313" key="2">
    <source>
        <dbReference type="Proteomes" id="UP001180531"/>
    </source>
</evidence>
<sequence length="93" mass="9648">MRTILYVAADITPTGCLHPVPLDNATAGMKNLVASRHTDKGGKVKTLTIESGADATDADATDDSSDAIMRVGTVMAYVVGPDGTKPGDLQRFA</sequence>
<comment type="caution">
    <text evidence="1">The sequence shown here is derived from an EMBL/GenBank/DDBJ whole genome shotgun (WGS) entry which is preliminary data.</text>
</comment>
<protein>
    <submittedName>
        <fullName evidence="1">Uncharacterized protein</fullName>
    </submittedName>
</protein>
<dbReference type="EMBL" id="JAVRFI010000002">
    <property type="protein sequence ID" value="MDT0448118.1"/>
    <property type="molecule type" value="Genomic_DNA"/>
</dbReference>
<reference evidence="1" key="1">
    <citation type="submission" date="2024-05" db="EMBL/GenBank/DDBJ databases">
        <title>30 novel species of actinomycetes from the DSMZ collection.</title>
        <authorList>
            <person name="Nouioui I."/>
        </authorList>
    </citation>
    <scope>NUCLEOTIDE SEQUENCE</scope>
    <source>
        <strain evidence="1">DSM 40473</strain>
    </source>
</reference>
<dbReference type="Proteomes" id="UP001180531">
    <property type="component" value="Unassembled WGS sequence"/>
</dbReference>
<evidence type="ECO:0000313" key="1">
    <source>
        <dbReference type="EMBL" id="MDT0448118.1"/>
    </source>
</evidence>